<organism evidence="3 4">
    <name type="scientific">Zooshikella harenae</name>
    <dbReference type="NCBI Taxonomy" id="2827238"/>
    <lineage>
        <taxon>Bacteria</taxon>
        <taxon>Pseudomonadati</taxon>
        <taxon>Pseudomonadota</taxon>
        <taxon>Gammaproteobacteria</taxon>
        <taxon>Oceanospirillales</taxon>
        <taxon>Zooshikellaceae</taxon>
        <taxon>Zooshikella</taxon>
    </lineage>
</organism>
<gene>
    <name evidence="3" type="ORF">KCG35_23895</name>
</gene>
<comment type="caution">
    <text evidence="3">The sequence shown here is derived from an EMBL/GenBank/DDBJ whole genome shotgun (WGS) entry which is preliminary data.</text>
</comment>
<dbReference type="SUPFAM" id="SSF49899">
    <property type="entry name" value="Concanavalin A-like lectins/glucanases"/>
    <property type="match status" value="1"/>
</dbReference>
<evidence type="ECO:0000313" key="3">
    <source>
        <dbReference type="EMBL" id="MBU2714098.1"/>
    </source>
</evidence>
<dbReference type="Proteomes" id="UP000690515">
    <property type="component" value="Unassembled WGS sequence"/>
</dbReference>
<dbReference type="InterPro" id="IPR013783">
    <property type="entry name" value="Ig-like_fold"/>
</dbReference>
<evidence type="ECO:0000313" key="4">
    <source>
        <dbReference type="Proteomes" id="UP000690515"/>
    </source>
</evidence>
<keyword evidence="4" id="KW-1185">Reference proteome</keyword>
<dbReference type="InterPro" id="IPR008964">
    <property type="entry name" value="Invasin/intimin_cell_adhesion"/>
</dbReference>
<name>A0ABS5ZJ44_9GAMM</name>
<reference evidence="3 4" key="1">
    <citation type="submission" date="2021-04" db="EMBL/GenBank/DDBJ databases">
        <authorList>
            <person name="Pira H."/>
            <person name="Risdian C."/>
            <person name="Wink J."/>
        </authorList>
    </citation>
    <scope>NUCLEOTIDE SEQUENCE [LARGE SCALE GENOMIC DNA]</scope>
    <source>
        <strain evidence="3 4">WH53</strain>
    </source>
</reference>
<dbReference type="RefSeq" id="WP_215822369.1">
    <property type="nucleotide sequence ID" value="NZ_JAGSOY010000150.1"/>
</dbReference>
<dbReference type="InterPro" id="IPR001791">
    <property type="entry name" value="Laminin_G"/>
</dbReference>
<feature type="compositionally biased region" description="Basic residues" evidence="1">
    <location>
        <begin position="990"/>
        <end position="999"/>
    </location>
</feature>
<evidence type="ECO:0000256" key="1">
    <source>
        <dbReference type="SAM" id="MobiDB-lite"/>
    </source>
</evidence>
<dbReference type="Gene3D" id="2.60.40.10">
    <property type="entry name" value="Immunoglobulins"/>
    <property type="match status" value="2"/>
</dbReference>
<dbReference type="SUPFAM" id="SSF49373">
    <property type="entry name" value="Invasin/intimin cell-adhesion fragments"/>
    <property type="match status" value="1"/>
</dbReference>
<dbReference type="Gene3D" id="2.60.120.200">
    <property type="match status" value="1"/>
</dbReference>
<protein>
    <recommendedName>
        <fullName evidence="2">Laminin G domain-containing protein</fullName>
    </recommendedName>
</protein>
<dbReference type="Pfam" id="PF02210">
    <property type="entry name" value="Laminin_G_2"/>
    <property type="match status" value="1"/>
</dbReference>
<sequence length="1152" mass="128295">DAFVEQVGSTKVTVQVFDAYNNIVAENTSVDWSVAGDVFIAEQENSTNETGHASAVLKGSLLEGEYQLTIRSGNTTQTVPITIHPIELTIDAPSHVNTNHNVTVKVAATGLGQPLAEVPVSLKASSGRFQSHELVTNEKGEASVIWHTGFKKQKGILTAAVSVTGGASHKVIIEPVATEKTLDVGNAVIVGDYAGDAPFKLNTMVDHQLDLSYPTQTTITVKGQPGETIPLSLGNIADPVIAPAAAFLMNTLWQQTALTDETGLYEAQAEHIRLVKDHPIGGAGFSYQFTQQSFNTTPEENTGNSKLVVNNAEGLALPDAVGFRVAIKPSEVGGELIKLGQGQKLQLTQEGKLNYQIQTSTGRYHLTSEPLAMGQWHIVVARYQNNQLELWVNNKPLTTEAEGDIVYGSSRSLVIGNRYSGKMSGLRWYNWQTPALAKLPNDRQQMDIKLDEHGQQQVVIRTTGQLNQLIDNSQLKLARVAITAKQATQYLGVVSSHWFSEVVSQRVNMQIASSVTVAYQPPLNLPLSSFVTPAYAAWYDIDWEGVLEAAVEYGKEAISWVVPYEDIAELGRQLYYLSTGNDKDFKPELLLTSALGTISVIPTPATKPFKLVSKGLNKLFRKINPRSPFVRSLAGTIGKVAKRCWDKRSFEDLQSMAGFMALLADFITHMDEYEEELKFFISTVQNSDHLLAWIDLLSMPLGGELGEVLTGDDFAYLDNQSYEPWYASAINFAIPKAYAKNTKKSRLPLGRAVQLLKELKIIEEKLDLETGFIGDLVKQICAQMKDKKVFNNSHILEARKILFKPQLWKAAILMKARVGVDHMLNMLKGFQGQRIPTIQMIGIIGYIHYNIIEGSIPTDALESVYTLLARSFNYSGAVRDKNKKKDKNKEKNTKSNWNDIKGAQFQLAMTATYLGIGYTLVDIEKQFNLPIHFKGNKIDDSLPRQVDIIVNKDGINKWLEVKSVQSECTAFSNSWKYVYRGRLEDVRAKKKDKKNKNKKVKGEDADECSNGTGGNYRREFFFDRSHAGIENIKKKIKWIVQDFKYKKSDGTFTYGINSDDLLASKVNSLILDKPDVEFNIPEQFEFKYSRGDYSHQAWQRYLKLAGKDINSSTNKVITAWLELFESIKVLTLPREASESAKNALLEFIPTPD</sequence>
<accession>A0ABS5ZJ44</accession>
<dbReference type="EMBL" id="JAGSOY010000150">
    <property type="protein sequence ID" value="MBU2714098.1"/>
    <property type="molecule type" value="Genomic_DNA"/>
</dbReference>
<proteinExistence type="predicted"/>
<feature type="region of interest" description="Disordered" evidence="1">
    <location>
        <begin position="990"/>
        <end position="1010"/>
    </location>
</feature>
<dbReference type="InterPro" id="IPR013320">
    <property type="entry name" value="ConA-like_dom_sf"/>
</dbReference>
<feature type="non-terminal residue" evidence="3">
    <location>
        <position position="1"/>
    </location>
</feature>
<feature type="domain" description="Laminin G" evidence="2">
    <location>
        <begin position="344"/>
        <end position="417"/>
    </location>
</feature>
<evidence type="ECO:0000259" key="2">
    <source>
        <dbReference type="Pfam" id="PF02210"/>
    </source>
</evidence>